<dbReference type="OrthoDB" id="2283488at2759"/>
<protein>
    <submittedName>
        <fullName evidence="1">Transcriptional regulator family: Fungal Specific TF</fullName>
    </submittedName>
</protein>
<dbReference type="CDD" id="cd12148">
    <property type="entry name" value="fungal_TF_MHR"/>
    <property type="match status" value="1"/>
</dbReference>
<comment type="caution">
    <text evidence="1">The sequence shown here is derived from an EMBL/GenBank/DDBJ whole genome shotgun (WGS) entry which is preliminary data.</text>
</comment>
<keyword evidence="2" id="KW-1185">Reference proteome</keyword>
<evidence type="ECO:0000313" key="1">
    <source>
        <dbReference type="EMBL" id="KAJ5242520.1"/>
    </source>
</evidence>
<dbReference type="AlphaFoldDB" id="A0A9W9PDQ0"/>
<dbReference type="EMBL" id="JAPQKT010000001">
    <property type="protein sequence ID" value="KAJ5242520.1"/>
    <property type="molecule type" value="Genomic_DNA"/>
</dbReference>
<reference evidence="1" key="2">
    <citation type="journal article" date="2023" name="IMA Fungus">
        <title>Comparative genomic study of the Penicillium genus elucidates a diverse pangenome and 15 lateral gene transfer events.</title>
        <authorList>
            <person name="Petersen C."/>
            <person name="Sorensen T."/>
            <person name="Nielsen M.R."/>
            <person name="Sondergaard T.E."/>
            <person name="Sorensen J.L."/>
            <person name="Fitzpatrick D.A."/>
            <person name="Frisvad J.C."/>
            <person name="Nielsen K.L."/>
        </authorList>
    </citation>
    <scope>NUCLEOTIDE SEQUENCE</scope>
    <source>
        <strain evidence="1">IBT 23319</strain>
    </source>
</reference>
<evidence type="ECO:0000313" key="2">
    <source>
        <dbReference type="Proteomes" id="UP001147733"/>
    </source>
</evidence>
<organism evidence="1 2">
    <name type="scientific">Penicillium citrinum</name>
    <dbReference type="NCBI Taxonomy" id="5077"/>
    <lineage>
        <taxon>Eukaryota</taxon>
        <taxon>Fungi</taxon>
        <taxon>Dikarya</taxon>
        <taxon>Ascomycota</taxon>
        <taxon>Pezizomycotina</taxon>
        <taxon>Eurotiomycetes</taxon>
        <taxon>Eurotiomycetidae</taxon>
        <taxon>Eurotiales</taxon>
        <taxon>Aspergillaceae</taxon>
        <taxon>Penicillium</taxon>
    </lineage>
</organism>
<name>A0A9W9PDQ0_PENCI</name>
<dbReference type="GeneID" id="81378934"/>
<proteinExistence type="predicted"/>
<accession>A0A9W9PDQ0</accession>
<sequence length="208" mass="23079">MVWIYMGRTFLIDKVRSLLSKEPIKDGHEIDGDSQGLSDACAEHAARIIDLIDLLKRSGQLGLFSYTDFHTCSAATIIVLLDSVLNPRLASFPKVRMAMSALQFMATGSDLARNCLKYVENFQCVVNQALASISCSQYEKSHSQREGSLRLLGEPCEDRVLENVDMSHQHEGEGPNMGLFHDIGSVLEDCSFTELHFLGLDSLHLGNM</sequence>
<reference evidence="1" key="1">
    <citation type="submission" date="2022-11" db="EMBL/GenBank/DDBJ databases">
        <authorList>
            <person name="Petersen C."/>
        </authorList>
    </citation>
    <scope>NUCLEOTIDE SEQUENCE</scope>
    <source>
        <strain evidence="1">IBT 23319</strain>
    </source>
</reference>
<gene>
    <name evidence="1" type="ORF">N7469_000847</name>
</gene>
<dbReference type="Proteomes" id="UP001147733">
    <property type="component" value="Unassembled WGS sequence"/>
</dbReference>
<dbReference type="RefSeq" id="XP_056505524.1">
    <property type="nucleotide sequence ID" value="XM_056639767.1"/>
</dbReference>